<evidence type="ECO:0000256" key="2">
    <source>
        <dbReference type="ARBA" id="ARBA00022801"/>
    </source>
</evidence>
<proteinExistence type="predicted"/>
<dbReference type="InterPro" id="IPR011650">
    <property type="entry name" value="Peptidase_M20_dimer"/>
</dbReference>
<feature type="domain" description="Peptidase M20 dimerisation" evidence="3">
    <location>
        <begin position="174"/>
        <end position="268"/>
    </location>
</feature>
<dbReference type="EMBL" id="LGHJ01000013">
    <property type="protein sequence ID" value="KPL75925.1"/>
    <property type="molecule type" value="Genomic_DNA"/>
</dbReference>
<dbReference type="Proteomes" id="UP000050514">
    <property type="component" value="Unassembled WGS sequence"/>
</dbReference>
<organism evidence="4 5">
    <name type="scientific">Bellilinea caldifistulae</name>
    <dbReference type="NCBI Taxonomy" id="360411"/>
    <lineage>
        <taxon>Bacteria</taxon>
        <taxon>Bacillati</taxon>
        <taxon>Chloroflexota</taxon>
        <taxon>Anaerolineae</taxon>
        <taxon>Anaerolineales</taxon>
        <taxon>Anaerolineaceae</taxon>
        <taxon>Bellilinea</taxon>
    </lineage>
</organism>
<dbReference type="Gene3D" id="3.30.70.360">
    <property type="match status" value="1"/>
</dbReference>
<dbReference type="InterPro" id="IPR050072">
    <property type="entry name" value="Peptidase_M20A"/>
</dbReference>
<dbReference type="GO" id="GO:0046872">
    <property type="term" value="F:metal ion binding"/>
    <property type="evidence" value="ECO:0007669"/>
    <property type="project" value="UniProtKB-KW"/>
</dbReference>
<sequence>MIALPAELLDYIVEQTARIQQIPAPTFQEGRRAIYLRDEFLRMGIDEVFLDEQNNVFARWKGGKAPPLILSAHLDSVHPADLPLPLEVTTGKITGPGAADNALGLAALLTIGKCLVQQGARFEGDIWLVADVCEEGLGNLAGMRAVVERFGGAVQAYVVLEGLGLGQVCHRGLGVARYRITAQCQGGHAWVNQGEPSAIHELAAVIHTMAEIILPQKPRSSLNVGIVQGGTSINTLAASAFCEVDLRSEDQNGLNRLVQRVKRIVAGRERKGVHFEMELIGVRPAGSIRPSHPLVKLALECLAELHVPAVLEIGSTDANIPLSQGIPAVCLGLTRGGAPHTFSEYLEIPPIRLGLQQVLMVIERIWQKNGGGGG</sequence>
<dbReference type="RefSeq" id="WP_061918337.1">
    <property type="nucleotide sequence ID" value="NZ_DF967971.1"/>
</dbReference>
<dbReference type="SUPFAM" id="SSF55031">
    <property type="entry name" value="Bacterial exopeptidase dimerisation domain"/>
    <property type="match status" value="1"/>
</dbReference>
<dbReference type="Pfam" id="PF01546">
    <property type="entry name" value="Peptidase_M20"/>
    <property type="match status" value="1"/>
</dbReference>
<name>A0A0P6Y2P0_9CHLR</name>
<comment type="caution">
    <text evidence="4">The sequence shown here is derived from an EMBL/GenBank/DDBJ whole genome shotgun (WGS) entry which is preliminary data.</text>
</comment>
<keyword evidence="1" id="KW-0479">Metal-binding</keyword>
<dbReference type="PANTHER" id="PTHR43808:SF17">
    <property type="entry name" value="PEPTIDASE M20"/>
    <property type="match status" value="1"/>
</dbReference>
<dbReference type="PANTHER" id="PTHR43808">
    <property type="entry name" value="ACETYLORNITHINE DEACETYLASE"/>
    <property type="match status" value="1"/>
</dbReference>
<evidence type="ECO:0000256" key="1">
    <source>
        <dbReference type="ARBA" id="ARBA00022723"/>
    </source>
</evidence>
<reference evidence="4 5" key="1">
    <citation type="submission" date="2015-07" db="EMBL/GenBank/DDBJ databases">
        <title>Draft genome of Bellilinea caldifistulae DSM 17877.</title>
        <authorList>
            <person name="Hemp J."/>
            <person name="Ward L.M."/>
            <person name="Pace L.A."/>
            <person name="Fischer W.W."/>
        </authorList>
    </citation>
    <scope>NUCLEOTIDE SEQUENCE [LARGE SCALE GENOMIC DNA]</scope>
    <source>
        <strain evidence="4 5">GOMI-1</strain>
    </source>
</reference>
<accession>A0A0P6Y2P0</accession>
<gene>
    <name evidence="4" type="ORF">AC812_08150</name>
</gene>
<dbReference type="InterPro" id="IPR002933">
    <property type="entry name" value="Peptidase_M20"/>
</dbReference>
<dbReference type="STRING" id="360411.AC812_08150"/>
<dbReference type="GO" id="GO:0016787">
    <property type="term" value="F:hydrolase activity"/>
    <property type="evidence" value="ECO:0007669"/>
    <property type="project" value="UniProtKB-KW"/>
</dbReference>
<dbReference type="Pfam" id="PF07687">
    <property type="entry name" value="M20_dimer"/>
    <property type="match status" value="1"/>
</dbReference>
<evidence type="ECO:0000259" key="3">
    <source>
        <dbReference type="Pfam" id="PF07687"/>
    </source>
</evidence>
<dbReference type="Gene3D" id="3.40.630.10">
    <property type="entry name" value="Zn peptidases"/>
    <property type="match status" value="1"/>
</dbReference>
<dbReference type="AlphaFoldDB" id="A0A0P6Y2P0"/>
<dbReference type="InterPro" id="IPR036264">
    <property type="entry name" value="Bact_exopeptidase_dim_dom"/>
</dbReference>
<keyword evidence="2" id="KW-0378">Hydrolase</keyword>
<dbReference type="OrthoDB" id="9783294at2"/>
<protein>
    <recommendedName>
        <fullName evidence="3">Peptidase M20 dimerisation domain-containing protein</fullName>
    </recommendedName>
</protein>
<dbReference type="SUPFAM" id="SSF53187">
    <property type="entry name" value="Zn-dependent exopeptidases"/>
    <property type="match status" value="1"/>
</dbReference>
<keyword evidence="5" id="KW-1185">Reference proteome</keyword>
<evidence type="ECO:0000313" key="4">
    <source>
        <dbReference type="EMBL" id="KPL75925.1"/>
    </source>
</evidence>
<evidence type="ECO:0000313" key="5">
    <source>
        <dbReference type="Proteomes" id="UP000050514"/>
    </source>
</evidence>